<reference evidence="1 2" key="1">
    <citation type="submission" date="2023-07" db="EMBL/GenBank/DDBJ databases">
        <title>Sorghum-associated microbial communities from plants grown in Nebraska, USA.</title>
        <authorList>
            <person name="Schachtman D."/>
        </authorList>
    </citation>
    <scope>NUCLEOTIDE SEQUENCE [LARGE SCALE GENOMIC DNA]</scope>
    <source>
        <strain evidence="1 2">BE314</strain>
    </source>
</reference>
<dbReference type="Gene3D" id="2.60.40.1760">
    <property type="entry name" value="glycosyl hydrolase (family 31)"/>
    <property type="match status" value="1"/>
</dbReference>
<evidence type="ECO:0008006" key="3">
    <source>
        <dbReference type="Google" id="ProtNLM"/>
    </source>
</evidence>
<keyword evidence="2" id="KW-1185">Reference proteome</keyword>
<accession>A0ABU1YWI2</accession>
<comment type="caution">
    <text evidence="1">The sequence shown here is derived from an EMBL/GenBank/DDBJ whole genome shotgun (WGS) entry which is preliminary data.</text>
</comment>
<protein>
    <recommendedName>
        <fullName evidence="3">Alpha-xylosidase</fullName>
    </recommendedName>
</protein>
<sequence length="34" mass="3801">MKFTDGQWMLQPGVAAHYAAEAYAVEVHPDRLVV</sequence>
<proteinExistence type="predicted"/>
<evidence type="ECO:0000313" key="1">
    <source>
        <dbReference type="EMBL" id="MDR7273217.1"/>
    </source>
</evidence>
<feature type="non-terminal residue" evidence="1">
    <location>
        <position position="34"/>
    </location>
</feature>
<evidence type="ECO:0000313" key="2">
    <source>
        <dbReference type="Proteomes" id="UP001180453"/>
    </source>
</evidence>
<gene>
    <name evidence="1" type="ORF">J2X20_005912</name>
</gene>
<name>A0ABU1YWI2_ROSSA</name>
<organism evidence="1 2">
    <name type="scientific">Roseateles saccharophilus</name>
    <name type="common">Pseudomonas saccharophila</name>
    <dbReference type="NCBI Taxonomy" id="304"/>
    <lineage>
        <taxon>Bacteria</taxon>
        <taxon>Pseudomonadati</taxon>
        <taxon>Pseudomonadota</taxon>
        <taxon>Betaproteobacteria</taxon>
        <taxon>Burkholderiales</taxon>
        <taxon>Sphaerotilaceae</taxon>
        <taxon>Roseateles</taxon>
    </lineage>
</organism>
<dbReference type="EMBL" id="JAVDXU010000014">
    <property type="protein sequence ID" value="MDR7273217.1"/>
    <property type="molecule type" value="Genomic_DNA"/>
</dbReference>
<dbReference type="Proteomes" id="UP001180453">
    <property type="component" value="Unassembled WGS sequence"/>
</dbReference>